<protein>
    <submittedName>
        <fullName evidence="1">Uncharacterized protein</fullName>
    </submittedName>
</protein>
<dbReference type="Proteomes" id="UP000315636">
    <property type="component" value="Unassembled WGS sequence"/>
</dbReference>
<dbReference type="RefSeq" id="WP_142506628.1">
    <property type="nucleotide sequence ID" value="NZ_FXTI01000014.1"/>
</dbReference>
<dbReference type="EMBL" id="FXTI01000014">
    <property type="protein sequence ID" value="SMO92129.1"/>
    <property type="molecule type" value="Genomic_DNA"/>
</dbReference>
<sequence length="100" mass="12086">MAKIVKKPIRTKRGMYKMKIIDDDVSFRMILYERKRRFGIPFWEQVEGERTVHLDEASEMKEIIRELISEYEGVKEETKSHEGLVDEVRRRLKDWDGEVK</sequence>
<proteinExistence type="predicted"/>
<evidence type="ECO:0000313" key="2">
    <source>
        <dbReference type="Proteomes" id="UP000315636"/>
    </source>
</evidence>
<evidence type="ECO:0000313" key="1">
    <source>
        <dbReference type="EMBL" id="SMO92129.1"/>
    </source>
</evidence>
<organism evidence="1 2">
    <name type="scientific">Melghirimyces algeriensis</name>
    <dbReference type="NCBI Taxonomy" id="910412"/>
    <lineage>
        <taxon>Bacteria</taxon>
        <taxon>Bacillati</taxon>
        <taxon>Bacillota</taxon>
        <taxon>Bacilli</taxon>
        <taxon>Bacillales</taxon>
        <taxon>Thermoactinomycetaceae</taxon>
        <taxon>Melghirimyces</taxon>
    </lineage>
</organism>
<name>A0A521F7G2_9BACL</name>
<keyword evidence="2" id="KW-1185">Reference proteome</keyword>
<accession>A0A521F7G2</accession>
<gene>
    <name evidence="1" type="ORF">SAMN06264849_11430</name>
</gene>
<reference evidence="1 2" key="1">
    <citation type="submission" date="2017-05" db="EMBL/GenBank/DDBJ databases">
        <authorList>
            <person name="Varghese N."/>
            <person name="Submissions S."/>
        </authorList>
    </citation>
    <scope>NUCLEOTIDE SEQUENCE [LARGE SCALE GENOMIC DNA]</scope>
    <source>
        <strain evidence="1 2">DSM 45474</strain>
    </source>
</reference>
<dbReference type="AlphaFoldDB" id="A0A521F7G2"/>